<dbReference type="PANTHER" id="PTHR23028">
    <property type="entry name" value="ACETYLTRANSFERASE"/>
    <property type="match status" value="1"/>
</dbReference>
<feature type="transmembrane region" description="Helical" evidence="1">
    <location>
        <begin position="72"/>
        <end position="94"/>
    </location>
</feature>
<feature type="domain" description="Acyltransferase 3" evidence="2">
    <location>
        <begin position="4"/>
        <end position="309"/>
    </location>
</feature>
<dbReference type="Pfam" id="PF01757">
    <property type="entry name" value="Acyl_transf_3"/>
    <property type="match status" value="1"/>
</dbReference>
<feature type="transmembrane region" description="Helical" evidence="1">
    <location>
        <begin position="238"/>
        <end position="256"/>
    </location>
</feature>
<proteinExistence type="predicted"/>
<keyword evidence="4" id="KW-1185">Reference proteome</keyword>
<keyword evidence="1" id="KW-0472">Membrane</keyword>
<evidence type="ECO:0000313" key="4">
    <source>
        <dbReference type="Proteomes" id="UP000186609"/>
    </source>
</evidence>
<evidence type="ECO:0000256" key="1">
    <source>
        <dbReference type="SAM" id="Phobius"/>
    </source>
</evidence>
<feature type="transmembrane region" description="Helical" evidence="1">
    <location>
        <begin position="294"/>
        <end position="314"/>
    </location>
</feature>
<dbReference type="PANTHER" id="PTHR23028:SF53">
    <property type="entry name" value="ACYL_TRANSF_3 DOMAIN-CONTAINING PROTEIN"/>
    <property type="match status" value="1"/>
</dbReference>
<dbReference type="KEGG" id="rhy:RD110_10110"/>
<dbReference type="STRING" id="1842727.RD110_10110"/>
<dbReference type="InterPro" id="IPR050879">
    <property type="entry name" value="Acyltransferase_3"/>
</dbReference>
<protein>
    <recommendedName>
        <fullName evidence="2">Acyltransferase 3 domain-containing protein</fullName>
    </recommendedName>
</protein>
<dbReference type="InterPro" id="IPR002656">
    <property type="entry name" value="Acyl_transf_3_dom"/>
</dbReference>
<feature type="transmembrane region" description="Helical" evidence="1">
    <location>
        <begin position="263"/>
        <end position="282"/>
    </location>
</feature>
<feature type="transmembrane region" description="Helical" evidence="1">
    <location>
        <begin position="33"/>
        <end position="51"/>
    </location>
</feature>
<sequence length="348" mass="38473">MDFTLLRLLLASDVVLAHYRELTGFGQWWSHGFSSTVAVQAFFVISGWIVTASYESSSNVGGFFVRRIARLYPLYAVVVVAQAFFASILMHAPAGSFGEITHYLAANLSFANFLKPSLLGFLDQARVHAINPALWTLKIEVMFYLSVPLLVTFNRWYPRQALAAMFIASTAFYYLVDPISGELAKQLPGQLRFFVAGMVCRRLLAKTSYVQKLPKAVCLLLTLTGLAAAQFFDGNYAFAFFQPLFVAIFVVAAVRLSPKLSHVPDISFGVYLIHAPIIHFLHQDGIGLLEPGPHGLAVVLLATLAFAIVGSYAIEQPAIRLGHRLSQHLSERRNARFKSAVESLNEAK</sequence>
<dbReference type="AlphaFoldDB" id="A0A1P8JUQ1"/>
<organism evidence="3 4">
    <name type="scientific">Rhodoferax koreensis</name>
    <dbReference type="NCBI Taxonomy" id="1842727"/>
    <lineage>
        <taxon>Bacteria</taxon>
        <taxon>Pseudomonadati</taxon>
        <taxon>Pseudomonadota</taxon>
        <taxon>Betaproteobacteria</taxon>
        <taxon>Burkholderiales</taxon>
        <taxon>Comamonadaceae</taxon>
        <taxon>Rhodoferax</taxon>
    </lineage>
</organism>
<accession>A0A1P8JUQ1</accession>
<gene>
    <name evidence="3" type="ORF">RD110_10110</name>
</gene>
<dbReference type="RefSeq" id="WP_076199081.1">
    <property type="nucleotide sequence ID" value="NZ_CP019236.1"/>
</dbReference>
<dbReference type="GO" id="GO:0009103">
    <property type="term" value="P:lipopolysaccharide biosynthetic process"/>
    <property type="evidence" value="ECO:0007669"/>
    <property type="project" value="TreeGrafter"/>
</dbReference>
<feature type="transmembrane region" description="Helical" evidence="1">
    <location>
        <begin position="157"/>
        <end position="176"/>
    </location>
</feature>
<dbReference type="EMBL" id="CP019236">
    <property type="protein sequence ID" value="APW37500.1"/>
    <property type="molecule type" value="Genomic_DNA"/>
</dbReference>
<feature type="transmembrane region" description="Helical" evidence="1">
    <location>
        <begin position="213"/>
        <end position="232"/>
    </location>
</feature>
<dbReference type="GO" id="GO:0016747">
    <property type="term" value="F:acyltransferase activity, transferring groups other than amino-acyl groups"/>
    <property type="evidence" value="ECO:0007669"/>
    <property type="project" value="InterPro"/>
</dbReference>
<reference evidence="3 4" key="1">
    <citation type="submission" date="2017-01" db="EMBL/GenBank/DDBJ databases">
        <authorList>
            <person name="Mah S.A."/>
            <person name="Swanson W.J."/>
            <person name="Moy G.W."/>
            <person name="Vacquier V.D."/>
        </authorList>
    </citation>
    <scope>NUCLEOTIDE SEQUENCE [LARGE SCALE GENOMIC DNA]</scope>
    <source>
        <strain evidence="3 4">DCY110</strain>
    </source>
</reference>
<dbReference type="GO" id="GO:0016020">
    <property type="term" value="C:membrane"/>
    <property type="evidence" value="ECO:0007669"/>
    <property type="project" value="TreeGrafter"/>
</dbReference>
<evidence type="ECO:0000313" key="3">
    <source>
        <dbReference type="EMBL" id="APW37500.1"/>
    </source>
</evidence>
<evidence type="ECO:0000259" key="2">
    <source>
        <dbReference type="Pfam" id="PF01757"/>
    </source>
</evidence>
<dbReference type="OrthoDB" id="9767863at2"/>
<keyword evidence="1" id="KW-0812">Transmembrane</keyword>
<keyword evidence="1" id="KW-1133">Transmembrane helix</keyword>
<feature type="transmembrane region" description="Helical" evidence="1">
    <location>
        <begin position="100"/>
        <end position="121"/>
    </location>
</feature>
<dbReference type="Proteomes" id="UP000186609">
    <property type="component" value="Chromosome"/>
</dbReference>
<feature type="transmembrane region" description="Helical" evidence="1">
    <location>
        <begin position="133"/>
        <end position="151"/>
    </location>
</feature>
<name>A0A1P8JUQ1_9BURK</name>